<proteinExistence type="predicted"/>
<dbReference type="EMBL" id="LRGB01002993">
    <property type="protein sequence ID" value="KZS05109.1"/>
    <property type="molecule type" value="Genomic_DNA"/>
</dbReference>
<comment type="caution">
    <text evidence="1">The sequence shown here is derived from an EMBL/GenBank/DDBJ whole genome shotgun (WGS) entry which is preliminary data.</text>
</comment>
<dbReference type="AlphaFoldDB" id="A0A164MJC3"/>
<dbReference type="Proteomes" id="UP000076858">
    <property type="component" value="Unassembled WGS sequence"/>
</dbReference>
<protein>
    <submittedName>
        <fullName evidence="1">Uncharacterized protein</fullName>
    </submittedName>
</protein>
<keyword evidence="2" id="KW-1185">Reference proteome</keyword>
<accession>A0A164MJC3</accession>
<evidence type="ECO:0000313" key="2">
    <source>
        <dbReference type="Proteomes" id="UP000076858"/>
    </source>
</evidence>
<name>A0A164MJC3_9CRUS</name>
<evidence type="ECO:0000313" key="1">
    <source>
        <dbReference type="EMBL" id="KZS05109.1"/>
    </source>
</evidence>
<sequence length="56" mass="6653">MQLRRIHLTMYIQRIAQVSDGIIIPPLQCYTNQLREKRVSSEIGWGKKRSLQHLTF</sequence>
<reference evidence="1 2" key="1">
    <citation type="submission" date="2016-03" db="EMBL/GenBank/DDBJ databases">
        <title>EvidentialGene: Evidence-directed Construction of Genes on Genomes.</title>
        <authorList>
            <person name="Gilbert D.G."/>
            <person name="Choi J.-H."/>
            <person name="Mockaitis K."/>
            <person name="Colbourne J."/>
            <person name="Pfrender M."/>
        </authorList>
    </citation>
    <scope>NUCLEOTIDE SEQUENCE [LARGE SCALE GENOMIC DNA]</scope>
    <source>
        <strain evidence="1 2">Xinb3</strain>
        <tissue evidence="1">Complete organism</tissue>
    </source>
</reference>
<organism evidence="1 2">
    <name type="scientific">Daphnia magna</name>
    <dbReference type="NCBI Taxonomy" id="35525"/>
    <lineage>
        <taxon>Eukaryota</taxon>
        <taxon>Metazoa</taxon>
        <taxon>Ecdysozoa</taxon>
        <taxon>Arthropoda</taxon>
        <taxon>Crustacea</taxon>
        <taxon>Branchiopoda</taxon>
        <taxon>Diplostraca</taxon>
        <taxon>Cladocera</taxon>
        <taxon>Anomopoda</taxon>
        <taxon>Daphniidae</taxon>
        <taxon>Daphnia</taxon>
    </lineage>
</organism>
<gene>
    <name evidence="1" type="ORF">APZ42_031683</name>
</gene>